<feature type="coiled-coil region" evidence="1">
    <location>
        <begin position="150"/>
        <end position="259"/>
    </location>
</feature>
<dbReference type="GO" id="GO:0051260">
    <property type="term" value="P:protein homooligomerization"/>
    <property type="evidence" value="ECO:0007669"/>
    <property type="project" value="InterPro"/>
</dbReference>
<keyword evidence="4" id="KW-1185">Reference proteome</keyword>
<sequence>MLSNSPPEDFHIVRFSKMEKVGHIEHKARQLYQVCPGLKSRLWAKAEADTDWRPLFYREKSIGVVLDMDSDFTRPVIVLEVTNTQEEWLGPPEGAELPEDDKDCEAHGHLIENSMFDDVTTQWELDIHEQIDQVGKNFLDKLHGNFNVFVQRAKDHIESRECQLRERERQVCARESVTERLATRLELKEHRLEEEMARCEEKIKEYESLRLELERKDVERKEEQERALAVKEEELRLRRDELKAEKDKFQEELKHMAELGKVQESRIKLDIGGNQFTTSLLTLTKDPDSMLAAMFSGRHQLKTEGDGSYFIDRDGTHFRYLLNYLRDGCIKEGTLPQNETMWRELRTEAEFYQLSGLDEYLRDLLEKKDSEG</sequence>
<dbReference type="InterPro" id="IPR045068">
    <property type="entry name" value="BACURD1-3"/>
</dbReference>
<evidence type="ECO:0000259" key="2">
    <source>
        <dbReference type="SMART" id="SM00225"/>
    </source>
</evidence>
<name>A0AAV3YCK1_9GAST</name>
<comment type="caution">
    <text evidence="3">The sequence shown here is derived from an EMBL/GenBank/DDBJ whole genome shotgun (WGS) entry which is preliminary data.</text>
</comment>
<dbReference type="InterPro" id="IPR003131">
    <property type="entry name" value="T1-type_BTB"/>
</dbReference>
<keyword evidence="1" id="KW-0175">Coiled coil</keyword>
<dbReference type="PANTHER" id="PTHR11145">
    <property type="entry name" value="BTB/POZ DOMAIN-CONTAINING ADAPTER FOR CUL3-MEDIATED RHOA DEGRADATION PROTEIN FAMILY MEMBER"/>
    <property type="match status" value="1"/>
</dbReference>
<dbReference type="Proteomes" id="UP000735302">
    <property type="component" value="Unassembled WGS sequence"/>
</dbReference>
<dbReference type="CDD" id="cd18376">
    <property type="entry name" value="BTB_POZ_FIP2-like"/>
    <property type="match status" value="1"/>
</dbReference>
<reference evidence="3 4" key="1">
    <citation type="journal article" date="2021" name="Elife">
        <title>Chloroplast acquisition without the gene transfer in kleptoplastic sea slugs, Plakobranchus ocellatus.</title>
        <authorList>
            <person name="Maeda T."/>
            <person name="Takahashi S."/>
            <person name="Yoshida T."/>
            <person name="Shimamura S."/>
            <person name="Takaki Y."/>
            <person name="Nagai Y."/>
            <person name="Toyoda A."/>
            <person name="Suzuki Y."/>
            <person name="Arimoto A."/>
            <person name="Ishii H."/>
            <person name="Satoh N."/>
            <person name="Nishiyama T."/>
            <person name="Hasebe M."/>
            <person name="Maruyama T."/>
            <person name="Minagawa J."/>
            <person name="Obokata J."/>
            <person name="Shigenobu S."/>
        </authorList>
    </citation>
    <scope>NUCLEOTIDE SEQUENCE [LARGE SCALE GENOMIC DNA]</scope>
</reference>
<proteinExistence type="predicted"/>
<protein>
    <submittedName>
        <fullName evidence="3">BTB/POZ domain-containing protein kctd21</fullName>
    </submittedName>
</protein>
<dbReference type="Gene3D" id="3.10.20.90">
    <property type="entry name" value="Phosphatidylinositol 3-kinase Catalytic Subunit, Chain A, domain 1"/>
    <property type="match status" value="1"/>
</dbReference>
<accession>A0AAV3YCK1</accession>
<dbReference type="EMBL" id="BLXT01000825">
    <property type="protein sequence ID" value="GFN80444.1"/>
    <property type="molecule type" value="Genomic_DNA"/>
</dbReference>
<dbReference type="PANTHER" id="PTHR11145:SF8">
    <property type="entry name" value="RE57120P"/>
    <property type="match status" value="1"/>
</dbReference>
<feature type="domain" description="BTB" evidence="2">
    <location>
        <begin position="265"/>
        <end position="369"/>
    </location>
</feature>
<dbReference type="AlphaFoldDB" id="A0AAV3YCK1"/>
<evidence type="ECO:0000313" key="4">
    <source>
        <dbReference type="Proteomes" id="UP000735302"/>
    </source>
</evidence>
<dbReference type="SMART" id="SM00225">
    <property type="entry name" value="BTB"/>
    <property type="match status" value="1"/>
</dbReference>
<dbReference type="InterPro" id="IPR011333">
    <property type="entry name" value="SKP1/BTB/POZ_sf"/>
</dbReference>
<dbReference type="Pfam" id="PF02214">
    <property type="entry name" value="BTB_2"/>
    <property type="match status" value="1"/>
</dbReference>
<dbReference type="SUPFAM" id="SSF54695">
    <property type="entry name" value="POZ domain"/>
    <property type="match status" value="1"/>
</dbReference>
<gene>
    <name evidence="3" type="ORF">PoB_000695000</name>
</gene>
<evidence type="ECO:0000313" key="3">
    <source>
        <dbReference type="EMBL" id="GFN80444.1"/>
    </source>
</evidence>
<organism evidence="3 4">
    <name type="scientific">Plakobranchus ocellatus</name>
    <dbReference type="NCBI Taxonomy" id="259542"/>
    <lineage>
        <taxon>Eukaryota</taxon>
        <taxon>Metazoa</taxon>
        <taxon>Spiralia</taxon>
        <taxon>Lophotrochozoa</taxon>
        <taxon>Mollusca</taxon>
        <taxon>Gastropoda</taxon>
        <taxon>Heterobranchia</taxon>
        <taxon>Euthyneura</taxon>
        <taxon>Panpulmonata</taxon>
        <taxon>Sacoglossa</taxon>
        <taxon>Placobranchoidea</taxon>
        <taxon>Plakobranchidae</taxon>
        <taxon>Plakobranchus</taxon>
    </lineage>
</organism>
<evidence type="ECO:0000256" key="1">
    <source>
        <dbReference type="SAM" id="Coils"/>
    </source>
</evidence>
<dbReference type="InterPro" id="IPR000210">
    <property type="entry name" value="BTB/POZ_dom"/>
</dbReference>
<dbReference type="Gene3D" id="3.30.710.10">
    <property type="entry name" value="Potassium Channel Kv1.1, Chain A"/>
    <property type="match status" value="1"/>
</dbReference>